<reference evidence="1 2" key="1">
    <citation type="journal article" date="2004" name="Emerg. Infect. Dis.">
        <title>Amoebae-resisting bacteria isolated from human nasal swabs by amoebal coculture.</title>
        <authorList>
            <person name="Greub G."/>
            <person name="La Scola B."/>
            <person name="Raoult D."/>
        </authorList>
    </citation>
    <scope>NUCLEOTIDE SEQUENCE [LARGE SCALE GENOMIC DNA]</scope>
    <source>
        <strain evidence="1 2">CCUG 51329</strain>
    </source>
</reference>
<comment type="caution">
    <text evidence="1">The sequence shown here is derived from an EMBL/GenBank/DDBJ whole genome shotgun (WGS) entry which is preliminary data.</text>
</comment>
<dbReference type="EMBL" id="QNVU01000042">
    <property type="protein sequence ID" value="REC43532.1"/>
    <property type="molecule type" value="Genomic_DNA"/>
</dbReference>
<dbReference type="RefSeq" id="WP_116099584.1">
    <property type="nucleotide sequence ID" value="NZ_QNVU01000042.1"/>
</dbReference>
<gene>
    <name evidence="1" type="ORF">DRF68_16780</name>
</gene>
<dbReference type="AlphaFoldDB" id="A0A3D9AR13"/>
<proteinExistence type="predicted"/>
<protein>
    <submittedName>
        <fullName evidence="1">Uncharacterized protein</fullName>
    </submittedName>
</protein>
<sequence length="207" mass="24104">MAKSFKDEHLTKFKTALLNIAPEYFKIPAIQGQIHLNERAFAFELYHQLRLVYTGHNWYINGELRKGLTFLPSYQLDNTLIPDLVIHHHTTTNNNIIAIEIKSNPKVTGYEIIEDLEKLEIYTRPGKDCLNYQIGILLITNCDFMKKFLNMRIQNRIRIIELLNFHRIAIWNINVPLPLNGCGGSVKLSEDCLKIIRINNFENNNII</sequence>
<accession>A0A3D9AR13</accession>
<organism evidence="1 2">
    <name type="scientific">Candidatus Chryseobacterium massiliense</name>
    <dbReference type="NCBI Taxonomy" id="204089"/>
    <lineage>
        <taxon>Bacteria</taxon>
        <taxon>Pseudomonadati</taxon>
        <taxon>Bacteroidota</taxon>
        <taxon>Flavobacteriia</taxon>
        <taxon>Flavobacteriales</taxon>
        <taxon>Weeksellaceae</taxon>
        <taxon>Chryseobacterium group</taxon>
        <taxon>Chryseobacterium</taxon>
    </lineage>
</organism>
<evidence type="ECO:0000313" key="1">
    <source>
        <dbReference type="EMBL" id="REC43532.1"/>
    </source>
</evidence>
<name>A0A3D9AR13_9FLAO</name>
<evidence type="ECO:0000313" key="2">
    <source>
        <dbReference type="Proteomes" id="UP000256924"/>
    </source>
</evidence>
<keyword evidence="2" id="KW-1185">Reference proteome</keyword>
<dbReference type="Proteomes" id="UP000256924">
    <property type="component" value="Unassembled WGS sequence"/>
</dbReference>